<evidence type="ECO:0000313" key="2">
    <source>
        <dbReference type="Proteomes" id="UP000245207"/>
    </source>
</evidence>
<dbReference type="STRING" id="35608.A0A2U1NFD0"/>
<dbReference type="EMBL" id="PKPP01002943">
    <property type="protein sequence ID" value="PWA72207.1"/>
    <property type="molecule type" value="Genomic_DNA"/>
</dbReference>
<comment type="caution">
    <text evidence="1">The sequence shown here is derived from an EMBL/GenBank/DDBJ whole genome shotgun (WGS) entry which is preliminary data.</text>
</comment>
<accession>A0A2U1NFD0</accession>
<evidence type="ECO:0000313" key="1">
    <source>
        <dbReference type="EMBL" id="PWA72207.1"/>
    </source>
</evidence>
<dbReference type="GO" id="GO:0016301">
    <property type="term" value="F:kinase activity"/>
    <property type="evidence" value="ECO:0007669"/>
    <property type="project" value="UniProtKB-KW"/>
</dbReference>
<keyword evidence="1" id="KW-0418">Kinase</keyword>
<keyword evidence="2" id="KW-1185">Reference proteome</keyword>
<name>A0A2U1NFD0_ARTAN</name>
<gene>
    <name evidence="1" type="ORF">CTI12_AA269400</name>
</gene>
<dbReference type="Gene3D" id="1.10.510.10">
    <property type="entry name" value="Transferase(Phosphotransferase) domain 1"/>
    <property type="match status" value="1"/>
</dbReference>
<dbReference type="PANTHER" id="PTHR47987">
    <property type="entry name" value="OS08G0249100 PROTEIN"/>
    <property type="match status" value="1"/>
</dbReference>
<sequence>MYRMKKIRDIVDPRLADYDDLQMKGLVALGLGNQVELVKWVEKMYRMKEIREIIDPRLADYDDLQMKGLVALGLWCVRLDGKDRPLMREIVHVLNNTQDTQDPLSDPH</sequence>
<dbReference type="GO" id="GO:0030246">
    <property type="term" value="F:carbohydrate binding"/>
    <property type="evidence" value="ECO:0007669"/>
    <property type="project" value="UniProtKB-KW"/>
</dbReference>
<proteinExistence type="predicted"/>
<reference evidence="1 2" key="1">
    <citation type="journal article" date="2018" name="Mol. Plant">
        <title>The genome of Artemisia annua provides insight into the evolution of Asteraceae family and artemisinin biosynthesis.</title>
        <authorList>
            <person name="Shen Q."/>
            <person name="Zhang L."/>
            <person name="Liao Z."/>
            <person name="Wang S."/>
            <person name="Yan T."/>
            <person name="Shi P."/>
            <person name="Liu M."/>
            <person name="Fu X."/>
            <person name="Pan Q."/>
            <person name="Wang Y."/>
            <person name="Lv Z."/>
            <person name="Lu X."/>
            <person name="Zhang F."/>
            <person name="Jiang W."/>
            <person name="Ma Y."/>
            <person name="Chen M."/>
            <person name="Hao X."/>
            <person name="Li L."/>
            <person name="Tang Y."/>
            <person name="Lv G."/>
            <person name="Zhou Y."/>
            <person name="Sun X."/>
            <person name="Brodelius P.E."/>
            <person name="Rose J.K.C."/>
            <person name="Tang K."/>
        </authorList>
    </citation>
    <scope>NUCLEOTIDE SEQUENCE [LARGE SCALE GENOMIC DNA]</scope>
    <source>
        <strain evidence="2">cv. Huhao1</strain>
        <tissue evidence="1">Leaf</tissue>
    </source>
</reference>
<keyword evidence="1" id="KW-0430">Lectin</keyword>
<protein>
    <submittedName>
        <fullName evidence="1">Protein kinase-like domain, Concanavalin A-like lectin/glucanase domain, Lectin</fullName>
    </submittedName>
</protein>
<keyword evidence="1" id="KW-0808">Transferase</keyword>
<dbReference type="AlphaFoldDB" id="A0A2U1NFD0"/>
<dbReference type="Proteomes" id="UP000245207">
    <property type="component" value="Unassembled WGS sequence"/>
</dbReference>
<organism evidence="1 2">
    <name type="scientific">Artemisia annua</name>
    <name type="common">Sweet wormwood</name>
    <dbReference type="NCBI Taxonomy" id="35608"/>
    <lineage>
        <taxon>Eukaryota</taxon>
        <taxon>Viridiplantae</taxon>
        <taxon>Streptophyta</taxon>
        <taxon>Embryophyta</taxon>
        <taxon>Tracheophyta</taxon>
        <taxon>Spermatophyta</taxon>
        <taxon>Magnoliopsida</taxon>
        <taxon>eudicotyledons</taxon>
        <taxon>Gunneridae</taxon>
        <taxon>Pentapetalae</taxon>
        <taxon>asterids</taxon>
        <taxon>campanulids</taxon>
        <taxon>Asterales</taxon>
        <taxon>Asteraceae</taxon>
        <taxon>Asteroideae</taxon>
        <taxon>Anthemideae</taxon>
        <taxon>Artemisiinae</taxon>
        <taxon>Artemisia</taxon>
    </lineage>
</organism>
<dbReference type="InterPro" id="IPR046958">
    <property type="entry name" value="RBK1/2/STUNTED"/>
</dbReference>